<feature type="compositionally biased region" description="Low complexity" evidence="5">
    <location>
        <begin position="964"/>
        <end position="992"/>
    </location>
</feature>
<dbReference type="PROSITE" id="PS51157">
    <property type="entry name" value="ZF_UBR"/>
    <property type="match status" value="1"/>
</dbReference>
<feature type="domain" description="UBR-type" evidence="6">
    <location>
        <begin position="1170"/>
        <end position="1238"/>
    </location>
</feature>
<feature type="region of interest" description="Disordered" evidence="5">
    <location>
        <begin position="638"/>
        <end position="705"/>
    </location>
</feature>
<evidence type="ECO:0000256" key="1">
    <source>
        <dbReference type="ARBA" id="ARBA00022723"/>
    </source>
</evidence>
<sequence>MEYSTHVFIQQPPTTEQNFESKLQDVSDQITTNGCICPNVFAPFTNLAVQQAVVSSRHIAFLLQDGRICRISFRIQADKIEPNSTEATKTKPKQVPSQIARPQSRQSIHRLNNFDRPTFENLVLSSSGSSIAPITNTNGQLDLLPQLQAGYPLNRRHHLIRTARGRTGIIFGSRPLIPASSVPEELIEQVQVVLQGKSRNTILRELQRTSLDVNMAVNNLLARDNEGDEDFDDDYVGADLISLLDVNPHNEHPGLILESEFFDEPEFALRYSSIQRRVVSARLANAVNNTSTSPSSTLNPSLPDSSTTNANPSAIITSSTTSNDRDRKRSRYDPRWLDGSLREELFGRIDRELKPDDLSIVKDSNTKTNSSIRKEHSHHYQHQHSAPAAILTSASSSSPQNAILFGDQLQFWTDANCDNIYPRFTHIACLYSELIAINTNGQLCQWNWHDDYPYQDSDNSQIRHPKTLILQLFNEKIINLSANLIRATILTETNRIATWIDESLGSQINLKFQHSLQEFSSARIIDIQTSSLYTIFRTETNDLYWYGLLPHKPRRKLLERLKDKTRHKNRTNNQQQIIAVGCLVCLISNPYYNQGAWAFYVRDGQPKLGQLMEQAWILSNTARFRIKTFELIPNKIKDDDKSSLEMPPPPSPASSTCSVDSNTSFASSLKRKKQHTNSSAGANPFLAANTDSDSNEQQQQHSKIKDEEYWPLDEVVFIEDCRVAPIGKVMKIDGSLVLVKFPSKNNNDTTDPNIEANNLENCRILRKDDLLVVKENSNIKDPQWKNLLAINYFSQGIIPIKNIDQANKNPIILSIMQIQKGILIPHILRYDIDKIRSILNEIELNRNQDLLKLILDEHIDGFRNLFHACVHIAIPSTNKEYLITDEQIQNETNNSNNLKRISFAIDFLHSQSTPDHNDANATRMNNSSNVPEQQITSWPPVSSSNESTDAPPPPSSSPRRSPHFSRSASTTGAAAAAATTTTTTNAGSLSPSYTSTSLSSKIQYLQSQVIQQQANQPTAPPNYPGGSIAGSVRSVRPNANEFMVWSSCKYDEREKRLRAIKILRLLLDCPLLQEHLLSLLSFRNFEGQTPFMLAIQSRAYQSASILFEYAVKIAKRESSEEQSSTIQFFLESSTIEIPKLSYRSLLLQMIYPLASNNSDNSPLYTLCTNDTCSFTWTGEEHISQAIFECKTCGLSGTLCCCSECAQTCHKGHDCRLKRTSPTAYCDCWEVCKCKSLIAGDQQKRFELLKLLLNETNLVEIKNSRYENLLLYLVQTVGRQMVEQQQFVRTATNAILQQQARKTREQLLNSASIITGSSALSKKLQNQIASSGIINTNASNPLDIESTTQTNNIPDHHLEPPQFCRRALEFILTDWSSVKSMLLCGCPDDIDPTTIKTNQTYSPTSQGPPAMSAYNNENIFSLDEQQQTSQLDRFTYLLLVKCNTIKQTNSTTSKTSTTNDLLDILLNTLLREMTNPINRDMARYVAARFVRSVIRLFIILSLQILSEKTSTTNSTVKRHMTNTNLSSSSILSGSQTILLQCKRVFQTLTLISVHALAHTADLLISPVRHGIVKPIAMFNLLSTHTDILQSLDEIFNIDSEYYRAYHRFPTATNEDLNDTNTDNTNIDLTEDDDNNSDTQSQHEINNPTTTNMNINERQSRVPENLASSLSDNESEMELELLAESDTDNESNHSAPNTNTHRTSATAGSENMALFSDDENSDSDDADSVRSDSVLGEGDETSQHEPMLFDDARDALAVAAATTSGATTTNDRLVSVPPKEIEQCLLPTWQWFATILDSFESQVRFGMTLSNLVHNEADTTLHGNRFLKNLIERTQIEIKKKSTTNRITNTSTNTSEKPANNRLDFLNYSLSLMRSIHEHGDQEPPMDVLSYKHFAYLLDAFIYYFRENGLNEMNKSIVSRKETNEETSTNEEPTDPNRITSNDSFFHRSSSTLCLSSLGPDPFQITIDDSLPLACRPQLLQPVCRKEDLFGRFLYDQTAAKYSHLPAQLSVSNRTRMIPDFLQPNYLNLFSSTIREGKTDKTNTKTRDDDRMAVDVLLDLSSGLGSSDKSRTRPSINHSILLNGSYEYLLARWRFSIELFVKLFLDDVGIEPGSIINESSGFSAR</sequence>
<evidence type="ECO:0000256" key="5">
    <source>
        <dbReference type="SAM" id="MobiDB-lite"/>
    </source>
</evidence>
<organism evidence="7 8">
    <name type="scientific">Rotaria socialis</name>
    <dbReference type="NCBI Taxonomy" id="392032"/>
    <lineage>
        <taxon>Eukaryota</taxon>
        <taxon>Metazoa</taxon>
        <taxon>Spiralia</taxon>
        <taxon>Gnathifera</taxon>
        <taxon>Rotifera</taxon>
        <taxon>Eurotatoria</taxon>
        <taxon>Bdelloidea</taxon>
        <taxon>Philodinida</taxon>
        <taxon>Philodinidae</taxon>
        <taxon>Rotaria</taxon>
    </lineage>
</organism>
<feature type="region of interest" description="Disordered" evidence="5">
    <location>
        <begin position="288"/>
        <end position="332"/>
    </location>
</feature>
<feature type="compositionally biased region" description="Polar residues" evidence="5">
    <location>
        <begin position="689"/>
        <end position="701"/>
    </location>
</feature>
<dbReference type="EMBL" id="CAJOBR010003223">
    <property type="protein sequence ID" value="CAF4729150.1"/>
    <property type="molecule type" value="Genomic_DNA"/>
</dbReference>
<dbReference type="GO" id="GO:0000209">
    <property type="term" value="P:protein polyubiquitination"/>
    <property type="evidence" value="ECO:0007669"/>
    <property type="project" value="TreeGrafter"/>
</dbReference>
<dbReference type="CDD" id="cd14423">
    <property type="entry name" value="CUE_UBR5"/>
    <property type="match status" value="1"/>
</dbReference>
<evidence type="ECO:0000313" key="8">
    <source>
        <dbReference type="Proteomes" id="UP000663848"/>
    </source>
</evidence>
<dbReference type="PANTHER" id="PTHR46276">
    <property type="entry name" value="E3 UBIQUITIN-PROTEIN LIGASE UBR5"/>
    <property type="match status" value="1"/>
</dbReference>
<protein>
    <recommendedName>
        <fullName evidence="6">UBR-type domain-containing protein</fullName>
    </recommendedName>
</protein>
<dbReference type="GO" id="GO:0005737">
    <property type="term" value="C:cytoplasm"/>
    <property type="evidence" value="ECO:0007669"/>
    <property type="project" value="TreeGrafter"/>
</dbReference>
<feature type="region of interest" description="Disordered" evidence="5">
    <location>
        <begin position="1917"/>
        <end position="1940"/>
    </location>
</feature>
<dbReference type="GO" id="GO:0043130">
    <property type="term" value="F:ubiquitin binding"/>
    <property type="evidence" value="ECO:0007669"/>
    <property type="project" value="InterPro"/>
</dbReference>
<feature type="zinc finger region" description="UBR-type" evidence="4">
    <location>
        <begin position="1170"/>
        <end position="1238"/>
    </location>
</feature>
<dbReference type="GO" id="GO:0090263">
    <property type="term" value="P:positive regulation of canonical Wnt signaling pathway"/>
    <property type="evidence" value="ECO:0007669"/>
    <property type="project" value="TreeGrafter"/>
</dbReference>
<keyword evidence="2" id="KW-0863">Zinc-finger</keyword>
<dbReference type="InterPro" id="IPR003126">
    <property type="entry name" value="Znf_UBR"/>
</dbReference>
<feature type="compositionally biased region" description="Acidic residues" evidence="5">
    <location>
        <begin position="1714"/>
        <end position="1724"/>
    </location>
</feature>
<dbReference type="Pfam" id="PF11547">
    <property type="entry name" value="E3_UbLigase_EDD"/>
    <property type="match status" value="1"/>
</dbReference>
<feature type="compositionally biased region" description="Polar residues" evidence="5">
    <location>
        <begin position="912"/>
        <end position="948"/>
    </location>
</feature>
<evidence type="ECO:0000313" key="7">
    <source>
        <dbReference type="EMBL" id="CAF4729150.1"/>
    </source>
</evidence>
<keyword evidence="3" id="KW-0862">Zinc</keyword>
<feature type="compositionally biased region" description="Low complexity" evidence="5">
    <location>
        <begin position="1643"/>
        <end position="1654"/>
    </location>
</feature>
<name>A0A821JYK6_9BILA</name>
<feature type="compositionally biased region" description="Polar residues" evidence="5">
    <location>
        <begin position="656"/>
        <end position="667"/>
    </location>
</feature>
<dbReference type="SUPFAM" id="SSF50985">
    <property type="entry name" value="RCC1/BLIP-II"/>
    <property type="match status" value="1"/>
</dbReference>
<gene>
    <name evidence="7" type="ORF">QYT958_LOCUS19461</name>
</gene>
<dbReference type="InterPro" id="IPR024725">
    <property type="entry name" value="UBR5_UBA"/>
</dbReference>
<dbReference type="GO" id="GO:0005634">
    <property type="term" value="C:nucleus"/>
    <property type="evidence" value="ECO:0007669"/>
    <property type="project" value="TreeGrafter"/>
</dbReference>
<dbReference type="GO" id="GO:0008270">
    <property type="term" value="F:zinc ion binding"/>
    <property type="evidence" value="ECO:0007669"/>
    <property type="project" value="UniProtKB-KW"/>
</dbReference>
<dbReference type="InterPro" id="IPR047503">
    <property type="entry name" value="UBR-box_UBR5"/>
</dbReference>
<dbReference type="PANTHER" id="PTHR46276:SF1">
    <property type="entry name" value="E3 UBIQUITIN-PROTEIN LIGASE UBR5"/>
    <property type="match status" value="1"/>
</dbReference>
<accession>A0A821JYK6</accession>
<feature type="compositionally biased region" description="Low complexity" evidence="5">
    <location>
        <begin position="1611"/>
        <end position="1626"/>
    </location>
</feature>
<comment type="caution">
    <text evidence="7">The sequence shown here is derived from an EMBL/GenBank/DDBJ whole genome shotgun (WGS) entry which is preliminary data.</text>
</comment>
<evidence type="ECO:0000256" key="3">
    <source>
        <dbReference type="ARBA" id="ARBA00022833"/>
    </source>
</evidence>
<dbReference type="Gene3D" id="2.130.10.30">
    <property type="entry name" value="Regulator of chromosome condensation 1/beta-lactamase-inhibitor protein II"/>
    <property type="match status" value="1"/>
</dbReference>
<dbReference type="SMART" id="SM00396">
    <property type="entry name" value="ZnF_UBR1"/>
    <property type="match status" value="1"/>
</dbReference>
<dbReference type="FunFam" id="1.10.8.10:FF:000009">
    <property type="entry name" value="Putative E3 ubiquitin-protein ligase UBR5"/>
    <property type="match status" value="1"/>
</dbReference>
<reference evidence="7" key="1">
    <citation type="submission" date="2021-02" db="EMBL/GenBank/DDBJ databases">
        <authorList>
            <person name="Nowell W R."/>
        </authorList>
    </citation>
    <scope>NUCLEOTIDE SEQUENCE</scope>
</reference>
<feature type="non-terminal residue" evidence="7">
    <location>
        <position position="1"/>
    </location>
</feature>
<evidence type="ECO:0000256" key="2">
    <source>
        <dbReference type="ARBA" id="ARBA00022771"/>
    </source>
</evidence>
<dbReference type="GO" id="GO:0034450">
    <property type="term" value="F:ubiquitin-ubiquitin ligase activity"/>
    <property type="evidence" value="ECO:0007669"/>
    <property type="project" value="TreeGrafter"/>
</dbReference>
<feature type="compositionally biased region" description="Basic and acidic residues" evidence="5">
    <location>
        <begin position="323"/>
        <end position="332"/>
    </location>
</feature>
<evidence type="ECO:0000256" key="4">
    <source>
        <dbReference type="PROSITE-ProRule" id="PRU00508"/>
    </source>
</evidence>
<feature type="compositionally biased region" description="Polar residues" evidence="5">
    <location>
        <begin position="95"/>
        <end position="106"/>
    </location>
</feature>
<feature type="compositionally biased region" description="Polar residues" evidence="5">
    <location>
        <begin position="362"/>
        <end position="371"/>
    </location>
</feature>
<feature type="non-terminal residue" evidence="7">
    <location>
        <position position="2123"/>
    </location>
</feature>
<feature type="region of interest" description="Disordered" evidence="5">
    <location>
        <begin position="912"/>
        <end position="992"/>
    </location>
</feature>
<keyword evidence="1" id="KW-0479">Metal-binding</keyword>
<evidence type="ECO:0000259" key="6">
    <source>
        <dbReference type="PROSITE" id="PS51157"/>
    </source>
</evidence>
<feature type="compositionally biased region" description="Polar residues" evidence="5">
    <location>
        <begin position="309"/>
        <end position="322"/>
    </location>
</feature>
<feature type="region of interest" description="Disordered" evidence="5">
    <location>
        <begin position="82"/>
        <end position="106"/>
    </location>
</feature>
<dbReference type="Proteomes" id="UP000663848">
    <property type="component" value="Unassembled WGS sequence"/>
</dbReference>
<dbReference type="CDD" id="cd19675">
    <property type="entry name" value="UBR-box_UBR5"/>
    <property type="match status" value="1"/>
</dbReference>
<dbReference type="Gene3D" id="1.10.8.10">
    <property type="entry name" value="DNA helicase RuvA subunit, C-terminal domain"/>
    <property type="match status" value="1"/>
</dbReference>
<feature type="compositionally biased region" description="Low complexity" evidence="5">
    <location>
        <begin position="288"/>
        <end position="308"/>
    </location>
</feature>
<proteinExistence type="predicted"/>
<feature type="compositionally biased region" description="Polar residues" evidence="5">
    <location>
        <begin position="1690"/>
        <end position="1707"/>
    </location>
</feature>
<dbReference type="InterPro" id="IPR009091">
    <property type="entry name" value="RCC1/BLIP-II"/>
</dbReference>
<feature type="region of interest" description="Disordered" evidence="5">
    <location>
        <begin position="1611"/>
        <end position="1744"/>
    </location>
</feature>
<feature type="compositionally biased region" description="Acidic residues" evidence="5">
    <location>
        <begin position="1671"/>
        <end position="1687"/>
    </location>
</feature>
<feature type="region of interest" description="Disordered" evidence="5">
    <location>
        <begin position="360"/>
        <end position="386"/>
    </location>
</feature>